<accession>A0ABP7X5C6</accession>
<dbReference type="PROSITE" id="PS51257">
    <property type="entry name" value="PROKAR_LIPOPROTEIN"/>
    <property type="match status" value="1"/>
</dbReference>
<keyword evidence="1" id="KW-0732">Signal</keyword>
<protein>
    <recommendedName>
        <fullName evidence="4">Sensor domain-containing protein</fullName>
    </recommendedName>
</protein>
<dbReference type="Proteomes" id="UP001500683">
    <property type="component" value="Unassembled WGS sequence"/>
</dbReference>
<evidence type="ECO:0000313" key="3">
    <source>
        <dbReference type="Proteomes" id="UP001500683"/>
    </source>
</evidence>
<comment type="caution">
    <text evidence="2">The sequence shown here is derived from an EMBL/GenBank/DDBJ whole genome shotgun (WGS) entry which is preliminary data.</text>
</comment>
<evidence type="ECO:0000313" key="2">
    <source>
        <dbReference type="EMBL" id="GAA4104449.1"/>
    </source>
</evidence>
<dbReference type="EMBL" id="BAAAZG010000080">
    <property type="protein sequence ID" value="GAA4104449.1"/>
    <property type="molecule type" value="Genomic_DNA"/>
</dbReference>
<dbReference type="RefSeq" id="WP_344958763.1">
    <property type="nucleotide sequence ID" value="NZ_BAAAZG010000080.1"/>
</dbReference>
<feature type="chain" id="PRO_5045785334" description="Sensor domain-containing protein" evidence="1">
    <location>
        <begin position="25"/>
        <end position="236"/>
    </location>
</feature>
<keyword evidence="3" id="KW-1185">Reference proteome</keyword>
<evidence type="ECO:0000256" key="1">
    <source>
        <dbReference type="SAM" id="SignalP"/>
    </source>
</evidence>
<reference evidence="3" key="1">
    <citation type="journal article" date="2019" name="Int. J. Syst. Evol. Microbiol.">
        <title>The Global Catalogue of Microorganisms (GCM) 10K type strain sequencing project: providing services to taxonomists for standard genome sequencing and annotation.</title>
        <authorList>
            <consortium name="The Broad Institute Genomics Platform"/>
            <consortium name="The Broad Institute Genome Sequencing Center for Infectious Disease"/>
            <person name="Wu L."/>
            <person name="Ma J."/>
        </authorList>
    </citation>
    <scope>NUCLEOTIDE SEQUENCE [LARGE SCALE GENOMIC DNA]</scope>
    <source>
        <strain evidence="3">JCM 16702</strain>
    </source>
</reference>
<name>A0ABP7X5C6_9ACTN</name>
<evidence type="ECO:0008006" key="4">
    <source>
        <dbReference type="Google" id="ProtNLM"/>
    </source>
</evidence>
<proteinExistence type="predicted"/>
<organism evidence="2 3">
    <name type="scientific">Actinomadura miaoliensis</name>
    <dbReference type="NCBI Taxonomy" id="430685"/>
    <lineage>
        <taxon>Bacteria</taxon>
        <taxon>Bacillati</taxon>
        <taxon>Actinomycetota</taxon>
        <taxon>Actinomycetes</taxon>
        <taxon>Streptosporangiales</taxon>
        <taxon>Thermomonosporaceae</taxon>
        <taxon>Actinomadura</taxon>
    </lineage>
</organism>
<sequence>MAHRLLPLAVLTATALSVTLASCAGDDGDAEPLRTTDRAAPVGTGYTSDQLEQALLPDVSGYERAGEPDSGEYGSLKAIQNFDQLQDQVTLDKPRCAKAAGRPAAGVDRSTPTAIVTFARGNGQTATETLMAMTTDAAEQQVKARVPAGCLTFRTRVGSQWSEHRVFEAPPGTLGGGSRTVGVTTTSGGSHTKTWYVVLRGRRFLATISLYGPNATRAEAEQLARAAYDQARRILP</sequence>
<gene>
    <name evidence="2" type="ORF">GCM10022214_83560</name>
</gene>
<feature type="signal peptide" evidence="1">
    <location>
        <begin position="1"/>
        <end position="24"/>
    </location>
</feature>